<evidence type="ECO:0000313" key="3">
    <source>
        <dbReference type="EMBL" id="MBE1607103.1"/>
    </source>
</evidence>
<dbReference type="PANTHER" id="PTHR47197:SF3">
    <property type="entry name" value="DIHYDRO-HEME D1 DEHYDROGENASE"/>
    <property type="match status" value="1"/>
</dbReference>
<dbReference type="RefSeq" id="WP_192751100.1">
    <property type="nucleotide sequence ID" value="NZ_BAABJL010000150.1"/>
</dbReference>
<dbReference type="PROSITE" id="PS51318">
    <property type="entry name" value="TAT"/>
    <property type="match status" value="1"/>
</dbReference>
<accession>A0A927MXI3</accession>
<dbReference type="SUPFAM" id="SSF50998">
    <property type="entry name" value="Quinoprotein alcohol dehydrogenase-like"/>
    <property type="match status" value="1"/>
</dbReference>
<dbReference type="EMBL" id="JADBEM010000001">
    <property type="protein sequence ID" value="MBE1607103.1"/>
    <property type="molecule type" value="Genomic_DNA"/>
</dbReference>
<reference evidence="3" key="1">
    <citation type="submission" date="2020-10" db="EMBL/GenBank/DDBJ databases">
        <title>Sequencing the genomes of 1000 actinobacteria strains.</title>
        <authorList>
            <person name="Klenk H.-P."/>
        </authorList>
    </citation>
    <scope>NUCLEOTIDE SEQUENCE</scope>
    <source>
        <strain evidence="3">DSM 45354</strain>
    </source>
</reference>
<evidence type="ECO:0000256" key="2">
    <source>
        <dbReference type="SAM" id="SignalP"/>
    </source>
</evidence>
<proteinExistence type="predicted"/>
<dbReference type="Gene3D" id="2.130.10.10">
    <property type="entry name" value="YVTN repeat-like/Quinoprotein amine dehydrogenase"/>
    <property type="match status" value="2"/>
</dbReference>
<feature type="region of interest" description="Disordered" evidence="1">
    <location>
        <begin position="24"/>
        <end position="62"/>
    </location>
</feature>
<dbReference type="AlphaFoldDB" id="A0A927MXI3"/>
<protein>
    <submittedName>
        <fullName evidence="3">Outer membrane protein assembly factor BamB</fullName>
    </submittedName>
</protein>
<dbReference type="Proteomes" id="UP000638648">
    <property type="component" value="Unassembled WGS sequence"/>
</dbReference>
<dbReference type="SMART" id="SM00564">
    <property type="entry name" value="PQQ"/>
    <property type="match status" value="3"/>
</dbReference>
<sequence>MVKPELGLTRRRVLAAAAAGAVAATVPHPAEADDGSGGSPLSESPSEPTPTPASKATASPAPTPVVTSLGPAVFGAPIVGATVAGNSAFLIMRGLEPATLAEYDLSTGRVVVNHDLPTGLGGAVAVGGAVYAGMYAIADIHRLDRATGQVDHLTRLGNEQYAFDLAASPAGLIYAGTYPGGKVYEIDPTTGGTRDLGEAVPGLRYVRCVAVAGDGTVYAGTGTSARLVTIDPATGAGAQILPAALHGESFVYDVAVSDEHIVAGTEPGGFLAVIDRRDPSRFQVVATGGRTIDAITIDGETAYFTVRPTGTLYACRLDTGELTRLATPVEGQETRGVFVRDGVVHGAAGAGVWWTLADGAVTSVDLADVGLRTAPEPPQSLSSVDGGRVLVGGNFGLQVHDLLRGGSHRIAVDGEPKSMVPARGRTCLAVYPGALVETYDQREDRVAPLATIGGESNRPRAMVTDPAGRVLLVGTRNQYGRSGGALAVVDPRTGRVDRYDDLVADQAVAAVAVDGRTVYAGTEITVDGALPIASEACLVGFDLTRRQVEWTSAPVSGATGYVSLVHHDGLLYAVTVQGVLVVVDPSTRDVVGSARIPTGRPGYLGVRSGVVYAITTDALLRVDPDAAVTPVVSGLAAEWYNEPQFAVDGQTGDVFTVRERDLVRIHIPD</sequence>
<feature type="chain" id="PRO_5037862989" evidence="2">
    <location>
        <begin position="33"/>
        <end position="669"/>
    </location>
</feature>
<evidence type="ECO:0000256" key="1">
    <source>
        <dbReference type="SAM" id="MobiDB-lite"/>
    </source>
</evidence>
<gene>
    <name evidence="3" type="ORF">HEB94_003951</name>
</gene>
<dbReference type="InterPro" id="IPR011047">
    <property type="entry name" value="Quinoprotein_ADH-like_sf"/>
</dbReference>
<dbReference type="PANTHER" id="PTHR47197">
    <property type="entry name" value="PROTEIN NIRF"/>
    <property type="match status" value="1"/>
</dbReference>
<feature type="compositionally biased region" description="Low complexity" evidence="1">
    <location>
        <begin position="39"/>
        <end position="62"/>
    </location>
</feature>
<evidence type="ECO:0000313" key="4">
    <source>
        <dbReference type="Proteomes" id="UP000638648"/>
    </source>
</evidence>
<dbReference type="InterPro" id="IPR018391">
    <property type="entry name" value="PQQ_b-propeller_rpt"/>
</dbReference>
<feature type="signal peptide" evidence="2">
    <location>
        <begin position="1"/>
        <end position="32"/>
    </location>
</feature>
<dbReference type="InterPro" id="IPR015943">
    <property type="entry name" value="WD40/YVTN_repeat-like_dom_sf"/>
</dbReference>
<organism evidence="3 4">
    <name type="scientific">Actinopolymorpha pittospori</name>
    <dbReference type="NCBI Taxonomy" id="648752"/>
    <lineage>
        <taxon>Bacteria</taxon>
        <taxon>Bacillati</taxon>
        <taxon>Actinomycetota</taxon>
        <taxon>Actinomycetes</taxon>
        <taxon>Propionibacteriales</taxon>
        <taxon>Actinopolymorphaceae</taxon>
        <taxon>Actinopolymorpha</taxon>
    </lineage>
</organism>
<keyword evidence="2" id="KW-0732">Signal</keyword>
<dbReference type="InterPro" id="IPR006311">
    <property type="entry name" value="TAT_signal"/>
</dbReference>
<keyword evidence="4" id="KW-1185">Reference proteome</keyword>
<dbReference type="InterPro" id="IPR051200">
    <property type="entry name" value="Host-pathogen_enzymatic-act"/>
</dbReference>
<comment type="caution">
    <text evidence="3">The sequence shown here is derived from an EMBL/GenBank/DDBJ whole genome shotgun (WGS) entry which is preliminary data.</text>
</comment>
<name>A0A927MXI3_9ACTN</name>